<proteinExistence type="predicted"/>
<evidence type="ECO:0000313" key="3">
    <source>
        <dbReference type="Proteomes" id="UP000186456"/>
    </source>
</evidence>
<dbReference type="Proteomes" id="UP000186456">
    <property type="component" value="Unassembled WGS sequence"/>
</dbReference>
<protein>
    <submittedName>
        <fullName evidence="2">Uncharacterized protein</fullName>
    </submittedName>
</protein>
<accession>A0A1H0QLH1</accession>
<feature type="chain" id="PRO_5010194178" evidence="1">
    <location>
        <begin position="32"/>
        <end position="240"/>
    </location>
</feature>
<gene>
    <name evidence="2" type="ORF">SAMN04487788_2370</name>
</gene>
<dbReference type="AlphaFoldDB" id="A0A1H0QLH1"/>
<dbReference type="EMBL" id="FNJN01000005">
    <property type="protein sequence ID" value="SDP17528.1"/>
    <property type="molecule type" value="Genomic_DNA"/>
</dbReference>
<dbReference type="RefSeq" id="WP_074695943.1">
    <property type="nucleotide sequence ID" value="NZ_FNJN01000005.1"/>
</dbReference>
<organism evidence="2 3">
    <name type="scientific">Microbacterium testaceum (strain StLB037)</name>
    <dbReference type="NCBI Taxonomy" id="979556"/>
    <lineage>
        <taxon>Bacteria</taxon>
        <taxon>Bacillati</taxon>
        <taxon>Actinomycetota</taxon>
        <taxon>Actinomycetes</taxon>
        <taxon>Micrococcales</taxon>
        <taxon>Microbacteriaceae</taxon>
        <taxon>Microbacterium</taxon>
    </lineage>
</organism>
<name>A0A1H0QLH1_MICTS</name>
<evidence type="ECO:0000313" key="2">
    <source>
        <dbReference type="EMBL" id="SDP17528.1"/>
    </source>
</evidence>
<keyword evidence="1" id="KW-0732">Signal</keyword>
<evidence type="ECO:0000256" key="1">
    <source>
        <dbReference type="SAM" id="SignalP"/>
    </source>
</evidence>
<sequence length="240" mass="23355">MSRHRLAVIGMIGASLIAAGALTGCATGAPAPEGMAPTPDATASAPASELGAAWVSGGRAIALVTTGSSSCPPVLSGEPTVSGSTVTVDLAESPRQDCTRDLAPRATLMNVPAGVDPSAGLALTVTGVAEGKVMLAGLGSVPAAPAEFTPSAGWVNDSLVAIVTYGSSTCVPSVEAVTAAGPNVEIQFATPPSDQVCTMDLAPRVTLADIGREAGSGAVSLVLTGGNVDAGDPIPVLGSR</sequence>
<reference evidence="2 3" key="1">
    <citation type="submission" date="2016-10" db="EMBL/GenBank/DDBJ databases">
        <authorList>
            <person name="de Groot N.N."/>
        </authorList>
    </citation>
    <scope>NUCLEOTIDE SEQUENCE [LARGE SCALE GENOMIC DNA]</scope>
    <source>
        <strain evidence="2 3">StLB037</strain>
    </source>
</reference>
<dbReference type="PROSITE" id="PS51257">
    <property type="entry name" value="PROKAR_LIPOPROTEIN"/>
    <property type="match status" value="1"/>
</dbReference>
<feature type="signal peptide" evidence="1">
    <location>
        <begin position="1"/>
        <end position="31"/>
    </location>
</feature>